<dbReference type="InterPro" id="IPR034751">
    <property type="entry name" value="Yippee"/>
</dbReference>
<proteinExistence type="predicted"/>
<gene>
    <name evidence="2" type="ORF">RND81_06G252000</name>
</gene>
<evidence type="ECO:0000313" key="3">
    <source>
        <dbReference type="Proteomes" id="UP001443914"/>
    </source>
</evidence>
<organism evidence="2 3">
    <name type="scientific">Saponaria officinalis</name>
    <name type="common">Common soapwort</name>
    <name type="synonym">Lychnis saponaria</name>
    <dbReference type="NCBI Taxonomy" id="3572"/>
    <lineage>
        <taxon>Eukaryota</taxon>
        <taxon>Viridiplantae</taxon>
        <taxon>Streptophyta</taxon>
        <taxon>Embryophyta</taxon>
        <taxon>Tracheophyta</taxon>
        <taxon>Spermatophyta</taxon>
        <taxon>Magnoliopsida</taxon>
        <taxon>eudicotyledons</taxon>
        <taxon>Gunneridae</taxon>
        <taxon>Pentapetalae</taxon>
        <taxon>Caryophyllales</taxon>
        <taxon>Caryophyllaceae</taxon>
        <taxon>Caryophylleae</taxon>
        <taxon>Saponaria</taxon>
    </lineage>
</organism>
<dbReference type="AlphaFoldDB" id="A0AAW1KE21"/>
<name>A0AAW1KE21_SAPOF</name>
<dbReference type="Proteomes" id="UP001443914">
    <property type="component" value="Unassembled WGS sequence"/>
</dbReference>
<sequence length="83" mass="9405">MADLTSPSLYSRSNLALHHDIISKAFQGKTSRAFLFSLAINVHVSPKQHRHLDHDGSPYRLLLGSMNVHMSSLRSTRQANSYW</sequence>
<reference evidence="2" key="1">
    <citation type="submission" date="2024-03" db="EMBL/GenBank/DDBJ databases">
        <title>WGS assembly of Saponaria officinalis var. Norfolk2.</title>
        <authorList>
            <person name="Jenkins J."/>
            <person name="Shu S."/>
            <person name="Grimwood J."/>
            <person name="Barry K."/>
            <person name="Goodstein D."/>
            <person name="Schmutz J."/>
            <person name="Leebens-Mack J."/>
            <person name="Osbourn A."/>
        </authorList>
    </citation>
    <scope>NUCLEOTIDE SEQUENCE [LARGE SCALE GENOMIC DNA]</scope>
    <source>
        <strain evidence="2">JIC</strain>
    </source>
</reference>
<evidence type="ECO:0000313" key="2">
    <source>
        <dbReference type="EMBL" id="KAK9716706.1"/>
    </source>
</evidence>
<dbReference type="PROSITE" id="PS51792">
    <property type="entry name" value="YIPPEE"/>
    <property type="match status" value="1"/>
</dbReference>
<accession>A0AAW1KE21</accession>
<keyword evidence="3" id="KW-1185">Reference proteome</keyword>
<evidence type="ECO:0000259" key="1">
    <source>
        <dbReference type="PROSITE" id="PS51792"/>
    </source>
</evidence>
<dbReference type="EMBL" id="JBDFQZ010000006">
    <property type="protein sequence ID" value="KAK9716706.1"/>
    <property type="molecule type" value="Genomic_DNA"/>
</dbReference>
<protein>
    <recommendedName>
        <fullName evidence="1">Yippee domain-containing protein</fullName>
    </recommendedName>
</protein>
<feature type="domain" description="Yippee" evidence="1">
    <location>
        <begin position="4"/>
        <end position="83"/>
    </location>
</feature>
<comment type="caution">
    <text evidence="2">The sequence shown here is derived from an EMBL/GenBank/DDBJ whole genome shotgun (WGS) entry which is preliminary data.</text>
</comment>